<dbReference type="InterPro" id="IPR013099">
    <property type="entry name" value="K_chnl_dom"/>
</dbReference>
<evidence type="ECO:0000313" key="11">
    <source>
        <dbReference type="EMBL" id="KOO23540.1"/>
    </source>
</evidence>
<feature type="domain" description="EF-hand" evidence="10">
    <location>
        <begin position="236"/>
        <end position="271"/>
    </location>
</feature>
<dbReference type="PANTHER" id="PTHR11003">
    <property type="entry name" value="POTASSIUM CHANNEL, SUBFAMILY K"/>
    <property type="match status" value="1"/>
</dbReference>
<keyword evidence="6" id="KW-0406">Ion transport</keyword>
<feature type="transmembrane region" description="Helical" evidence="9">
    <location>
        <begin position="39"/>
        <end position="59"/>
    </location>
</feature>
<evidence type="ECO:0000256" key="8">
    <source>
        <dbReference type="ARBA" id="ARBA00023303"/>
    </source>
</evidence>
<evidence type="ECO:0000256" key="4">
    <source>
        <dbReference type="ARBA" id="ARBA00022837"/>
    </source>
</evidence>
<dbReference type="PROSITE" id="PS00018">
    <property type="entry name" value="EF_HAND_1"/>
    <property type="match status" value="1"/>
</dbReference>
<keyword evidence="2" id="KW-0813">Transport</keyword>
<feature type="transmembrane region" description="Helical" evidence="9">
    <location>
        <begin position="6"/>
        <end position="27"/>
    </location>
</feature>
<keyword evidence="5 9" id="KW-1133">Transmembrane helix</keyword>
<organism evidence="11 12">
    <name type="scientific">Chrysochromulina tobinii</name>
    <dbReference type="NCBI Taxonomy" id="1460289"/>
    <lineage>
        <taxon>Eukaryota</taxon>
        <taxon>Haptista</taxon>
        <taxon>Haptophyta</taxon>
        <taxon>Prymnesiophyceae</taxon>
        <taxon>Prymnesiales</taxon>
        <taxon>Chrysochromulinaceae</taxon>
        <taxon>Chrysochromulina</taxon>
    </lineage>
</organism>
<evidence type="ECO:0000256" key="1">
    <source>
        <dbReference type="ARBA" id="ARBA00004141"/>
    </source>
</evidence>
<dbReference type="EMBL" id="JWZX01003182">
    <property type="protein sequence ID" value="KOO23540.1"/>
    <property type="molecule type" value="Genomic_DNA"/>
</dbReference>
<dbReference type="GO" id="GO:0022841">
    <property type="term" value="F:potassium ion leak channel activity"/>
    <property type="evidence" value="ECO:0007669"/>
    <property type="project" value="TreeGrafter"/>
</dbReference>
<dbReference type="GO" id="GO:0030322">
    <property type="term" value="P:stabilization of membrane potential"/>
    <property type="evidence" value="ECO:0007669"/>
    <property type="project" value="TreeGrafter"/>
</dbReference>
<evidence type="ECO:0000256" key="2">
    <source>
        <dbReference type="ARBA" id="ARBA00022448"/>
    </source>
</evidence>
<keyword evidence="4" id="KW-0106">Calcium</keyword>
<dbReference type="AlphaFoldDB" id="A0A0M0JAN8"/>
<feature type="transmembrane region" description="Helical" evidence="9">
    <location>
        <begin position="107"/>
        <end position="128"/>
    </location>
</feature>
<keyword evidence="7 9" id="KW-0472">Membrane</keyword>
<feature type="transmembrane region" description="Helical" evidence="9">
    <location>
        <begin position="160"/>
        <end position="179"/>
    </location>
</feature>
<keyword evidence="12" id="KW-1185">Reference proteome</keyword>
<dbReference type="GO" id="GO:0005509">
    <property type="term" value="F:calcium ion binding"/>
    <property type="evidence" value="ECO:0007669"/>
    <property type="project" value="InterPro"/>
</dbReference>
<dbReference type="GO" id="GO:0015271">
    <property type="term" value="F:outward rectifier potassium channel activity"/>
    <property type="evidence" value="ECO:0007669"/>
    <property type="project" value="TreeGrafter"/>
</dbReference>
<dbReference type="PROSITE" id="PS50222">
    <property type="entry name" value="EF_HAND_2"/>
    <property type="match status" value="1"/>
</dbReference>
<dbReference type="InterPro" id="IPR003280">
    <property type="entry name" value="2pore_dom_K_chnl"/>
</dbReference>
<comment type="subcellular location">
    <subcellularLocation>
        <location evidence="1">Membrane</location>
        <topology evidence="1">Multi-pass membrane protein</topology>
    </subcellularLocation>
</comment>
<evidence type="ECO:0000256" key="3">
    <source>
        <dbReference type="ARBA" id="ARBA00022692"/>
    </source>
</evidence>
<protein>
    <submittedName>
        <fullName evidence="11">Calcium-activated outward-rectifying potassium channel 1</fullName>
    </submittedName>
</protein>
<dbReference type="Pfam" id="PF07885">
    <property type="entry name" value="Ion_trans_2"/>
    <property type="match status" value="2"/>
</dbReference>
<comment type="caution">
    <text evidence="11">The sequence shown here is derived from an EMBL/GenBank/DDBJ whole genome shotgun (WGS) entry which is preliminary data.</text>
</comment>
<gene>
    <name evidence="11" type="ORF">Ctob_001188</name>
</gene>
<dbReference type="InterPro" id="IPR011992">
    <property type="entry name" value="EF-hand-dom_pair"/>
</dbReference>
<keyword evidence="8 11" id="KW-0407">Ion channel</keyword>
<dbReference type="SUPFAM" id="SSF47473">
    <property type="entry name" value="EF-hand"/>
    <property type="match status" value="1"/>
</dbReference>
<evidence type="ECO:0000256" key="5">
    <source>
        <dbReference type="ARBA" id="ARBA00022989"/>
    </source>
</evidence>
<dbReference type="Proteomes" id="UP000037460">
    <property type="component" value="Unassembled WGS sequence"/>
</dbReference>
<dbReference type="GO" id="GO:0005737">
    <property type="term" value="C:cytoplasm"/>
    <property type="evidence" value="ECO:0007669"/>
    <property type="project" value="UniProtKB-ARBA"/>
</dbReference>
<sequence length="325" mass="35845">MHVEGWNIWQSLYFLMVIASSVGYGDLKPNPHGWESRAFTVVYIIFGVCVVFALLSSLITKCVVKPFIDSSRAALERRFPQSAIDLDGTGVLVKVPRTPFCYYGKNLAIPLIMVVVIQCLFAWVFCIIEGWDFETSFYHCINTMATVGYGDVAINGDPGRMWAFFHIAISVSILSAIYADVRTLQQKRAEASHKMKMIQGSLDVNLMMSLDKNGDGVDKFEFVTGMLALLNAVKQDDVDVFVKLFKVLDVDSSGTLTKDDIQEGLAARQKQFDSMENIFEAGSVIDRADLAVFGPRAPSPLDAYNIAMLRRGGANTASSSSTLQG</sequence>
<evidence type="ECO:0000256" key="6">
    <source>
        <dbReference type="ARBA" id="ARBA00023065"/>
    </source>
</evidence>
<proteinExistence type="predicted"/>
<dbReference type="OrthoDB" id="297496at2759"/>
<evidence type="ECO:0000256" key="7">
    <source>
        <dbReference type="ARBA" id="ARBA00023136"/>
    </source>
</evidence>
<accession>A0A0M0JAN8</accession>
<dbReference type="Gene3D" id="1.10.238.10">
    <property type="entry name" value="EF-hand"/>
    <property type="match status" value="1"/>
</dbReference>
<keyword evidence="3 9" id="KW-0812">Transmembrane</keyword>
<dbReference type="PANTHER" id="PTHR11003:SF291">
    <property type="entry name" value="IP11374P"/>
    <property type="match status" value="1"/>
</dbReference>
<dbReference type="Gene3D" id="1.10.287.70">
    <property type="match status" value="2"/>
</dbReference>
<dbReference type="InterPro" id="IPR002048">
    <property type="entry name" value="EF_hand_dom"/>
</dbReference>
<name>A0A0M0JAN8_9EUKA</name>
<evidence type="ECO:0000259" key="10">
    <source>
        <dbReference type="PROSITE" id="PS50222"/>
    </source>
</evidence>
<reference evidence="12" key="1">
    <citation type="journal article" date="2015" name="PLoS Genet.">
        <title>Genome Sequence and Transcriptome Analyses of Chrysochromulina tobin: Metabolic Tools for Enhanced Algal Fitness in the Prominent Order Prymnesiales (Haptophyceae).</title>
        <authorList>
            <person name="Hovde B.T."/>
            <person name="Deodato C.R."/>
            <person name="Hunsperger H.M."/>
            <person name="Ryken S.A."/>
            <person name="Yost W."/>
            <person name="Jha R.K."/>
            <person name="Patterson J."/>
            <person name="Monnat R.J. Jr."/>
            <person name="Barlow S.B."/>
            <person name="Starkenburg S.R."/>
            <person name="Cattolico R.A."/>
        </authorList>
    </citation>
    <scope>NUCLEOTIDE SEQUENCE</scope>
    <source>
        <strain evidence="12">CCMP291</strain>
    </source>
</reference>
<evidence type="ECO:0000256" key="9">
    <source>
        <dbReference type="SAM" id="Phobius"/>
    </source>
</evidence>
<dbReference type="GO" id="GO:0005886">
    <property type="term" value="C:plasma membrane"/>
    <property type="evidence" value="ECO:0007669"/>
    <property type="project" value="TreeGrafter"/>
</dbReference>
<dbReference type="SUPFAM" id="SSF81324">
    <property type="entry name" value="Voltage-gated potassium channels"/>
    <property type="match status" value="2"/>
</dbReference>
<dbReference type="InterPro" id="IPR018247">
    <property type="entry name" value="EF_Hand_1_Ca_BS"/>
</dbReference>
<evidence type="ECO:0000313" key="12">
    <source>
        <dbReference type="Proteomes" id="UP000037460"/>
    </source>
</evidence>